<keyword evidence="2" id="KW-0678">Repressor</keyword>
<dbReference type="PROSITE" id="PS51000">
    <property type="entry name" value="HTH_DEOR_2"/>
    <property type="match status" value="1"/>
</dbReference>
<sequence>MDAVRYTDAPARRDELLRRLAAEGYVSSSRVAEELGVSEMTIRRDLRQLEDDGLARRVVGGASLPGLGHGRPFDERAGTGSAEKRAIAAACLAMLEGAETVALDAGTTVAPLAGMVRPGTTIISHSAPVIQSAIERTDIALIGIGGVYQPETRSFAGAAARRSIGDYAVDVAVLSATAVDRSGILVANALDAELKQELARVARTTILLVDHSKLGARAPIRVGGLDLVDTVLTDAGADPDDVRTLIDAGAAMVVAPALAEEGVS</sequence>
<dbReference type="InterPro" id="IPR037171">
    <property type="entry name" value="NagB/RpiA_transferase-like"/>
</dbReference>
<dbReference type="SMART" id="SM00420">
    <property type="entry name" value="HTH_DEOR"/>
    <property type="match status" value="1"/>
</dbReference>
<dbReference type="Proteomes" id="UP001174208">
    <property type="component" value="Unassembled WGS sequence"/>
</dbReference>
<protein>
    <recommendedName>
        <fullName evidence="1">Lactose phosphotransferase system repressor</fullName>
    </recommendedName>
</protein>
<dbReference type="PROSITE" id="PS00894">
    <property type="entry name" value="HTH_DEOR_1"/>
    <property type="match status" value="1"/>
</dbReference>
<dbReference type="Gene3D" id="1.10.10.10">
    <property type="entry name" value="Winged helix-like DNA-binding domain superfamily/Winged helix DNA-binding domain"/>
    <property type="match status" value="1"/>
</dbReference>
<dbReference type="InterPro" id="IPR014036">
    <property type="entry name" value="DeoR-like_C"/>
</dbReference>
<name>A0ABT8K7C8_9MICO</name>
<accession>A0ABT8K7C8</accession>
<dbReference type="PANTHER" id="PTHR30363:SF4">
    <property type="entry name" value="GLYCEROL-3-PHOSPHATE REGULON REPRESSOR"/>
    <property type="match status" value="1"/>
</dbReference>
<keyword evidence="5" id="KW-0804">Transcription</keyword>
<gene>
    <name evidence="8" type="ORF">P5G50_02740</name>
</gene>
<dbReference type="RefSeq" id="WP_301211498.1">
    <property type="nucleotide sequence ID" value="NZ_JAROCF010000001.1"/>
</dbReference>
<evidence type="ECO:0000259" key="7">
    <source>
        <dbReference type="PROSITE" id="PS51000"/>
    </source>
</evidence>
<keyword evidence="4 8" id="KW-0238">DNA-binding</keyword>
<evidence type="ECO:0000313" key="8">
    <source>
        <dbReference type="EMBL" id="MDN4613360.1"/>
    </source>
</evidence>
<evidence type="ECO:0000256" key="6">
    <source>
        <dbReference type="ARBA" id="ARBA00024937"/>
    </source>
</evidence>
<keyword evidence="3" id="KW-0805">Transcription regulation</keyword>
<dbReference type="InterPro" id="IPR018356">
    <property type="entry name" value="Tscrpt_reg_HTH_DeoR_CS"/>
</dbReference>
<dbReference type="Pfam" id="PF00455">
    <property type="entry name" value="DeoRC"/>
    <property type="match status" value="1"/>
</dbReference>
<evidence type="ECO:0000256" key="4">
    <source>
        <dbReference type="ARBA" id="ARBA00023125"/>
    </source>
</evidence>
<dbReference type="InterPro" id="IPR050313">
    <property type="entry name" value="Carb_Metab_HTH_regulators"/>
</dbReference>
<dbReference type="SUPFAM" id="SSF100950">
    <property type="entry name" value="NagB/RpiA/CoA transferase-like"/>
    <property type="match status" value="1"/>
</dbReference>
<dbReference type="SUPFAM" id="SSF46785">
    <property type="entry name" value="Winged helix' DNA-binding domain"/>
    <property type="match status" value="1"/>
</dbReference>
<comment type="caution">
    <text evidence="8">The sequence shown here is derived from an EMBL/GenBank/DDBJ whole genome shotgun (WGS) entry which is preliminary data.</text>
</comment>
<keyword evidence="9" id="KW-1185">Reference proteome</keyword>
<dbReference type="PRINTS" id="PR00037">
    <property type="entry name" value="HTHLACR"/>
</dbReference>
<organism evidence="8 9">
    <name type="scientific">Leifsonia williamsii</name>
    <dbReference type="NCBI Taxonomy" id="3035919"/>
    <lineage>
        <taxon>Bacteria</taxon>
        <taxon>Bacillati</taxon>
        <taxon>Actinomycetota</taxon>
        <taxon>Actinomycetes</taxon>
        <taxon>Micrococcales</taxon>
        <taxon>Microbacteriaceae</taxon>
        <taxon>Leifsonia</taxon>
    </lineage>
</organism>
<dbReference type="Pfam" id="PF08220">
    <property type="entry name" value="HTH_DeoR"/>
    <property type="match status" value="1"/>
</dbReference>
<evidence type="ECO:0000313" key="9">
    <source>
        <dbReference type="Proteomes" id="UP001174208"/>
    </source>
</evidence>
<dbReference type="InterPro" id="IPR036388">
    <property type="entry name" value="WH-like_DNA-bd_sf"/>
</dbReference>
<evidence type="ECO:0000256" key="1">
    <source>
        <dbReference type="ARBA" id="ARBA00021390"/>
    </source>
</evidence>
<dbReference type="PANTHER" id="PTHR30363">
    <property type="entry name" value="HTH-TYPE TRANSCRIPTIONAL REGULATOR SRLR-RELATED"/>
    <property type="match status" value="1"/>
</dbReference>
<dbReference type="InterPro" id="IPR001034">
    <property type="entry name" value="DeoR_HTH"/>
</dbReference>
<reference evidence="8" key="1">
    <citation type="submission" date="2023-06" db="EMBL/GenBank/DDBJ databases">
        <title>MT1 and MT2 Draft Genomes of Novel Species.</title>
        <authorList>
            <person name="Venkateswaran K."/>
        </authorList>
    </citation>
    <scope>NUCLEOTIDE SEQUENCE</scope>
    <source>
        <strain evidence="8">F6_8S_P_1B</strain>
    </source>
</reference>
<evidence type="ECO:0000256" key="3">
    <source>
        <dbReference type="ARBA" id="ARBA00023015"/>
    </source>
</evidence>
<dbReference type="EMBL" id="JAROCF010000001">
    <property type="protein sequence ID" value="MDN4613360.1"/>
    <property type="molecule type" value="Genomic_DNA"/>
</dbReference>
<evidence type="ECO:0000256" key="5">
    <source>
        <dbReference type="ARBA" id="ARBA00023163"/>
    </source>
</evidence>
<dbReference type="InterPro" id="IPR036390">
    <property type="entry name" value="WH_DNA-bd_sf"/>
</dbReference>
<comment type="function">
    <text evidence="6">Repressor of the lactose catabolism operon. Galactose-6-phosphate is the inducer.</text>
</comment>
<proteinExistence type="predicted"/>
<dbReference type="SMART" id="SM01134">
    <property type="entry name" value="DeoRC"/>
    <property type="match status" value="1"/>
</dbReference>
<dbReference type="Gene3D" id="3.40.50.1360">
    <property type="match status" value="1"/>
</dbReference>
<evidence type="ECO:0000256" key="2">
    <source>
        <dbReference type="ARBA" id="ARBA00022491"/>
    </source>
</evidence>
<dbReference type="GO" id="GO:0003677">
    <property type="term" value="F:DNA binding"/>
    <property type="evidence" value="ECO:0007669"/>
    <property type="project" value="UniProtKB-KW"/>
</dbReference>
<feature type="domain" description="HTH deoR-type" evidence="7">
    <location>
        <begin position="9"/>
        <end position="64"/>
    </location>
</feature>